<evidence type="ECO:0000256" key="1">
    <source>
        <dbReference type="SAM" id="MobiDB-lite"/>
    </source>
</evidence>
<keyword evidence="2" id="KW-0472">Membrane</keyword>
<dbReference type="InterPro" id="IPR035185">
    <property type="entry name" value="DUF5305"/>
</dbReference>
<evidence type="ECO:0000313" key="4">
    <source>
        <dbReference type="Proteomes" id="UP001597052"/>
    </source>
</evidence>
<reference evidence="3 4" key="1">
    <citation type="journal article" date="2019" name="Int. J. Syst. Evol. Microbiol.">
        <title>The Global Catalogue of Microorganisms (GCM) 10K type strain sequencing project: providing services to taxonomists for standard genome sequencing and annotation.</title>
        <authorList>
            <consortium name="The Broad Institute Genomics Platform"/>
            <consortium name="The Broad Institute Genome Sequencing Center for Infectious Disease"/>
            <person name="Wu L."/>
            <person name="Ma J."/>
        </authorList>
    </citation>
    <scope>NUCLEOTIDE SEQUENCE [LARGE SCALE GENOMIC DNA]</scope>
    <source>
        <strain evidence="3 4">CGMCC 1.10593</strain>
    </source>
</reference>
<organism evidence="3 4">
    <name type="scientific">Halohasta litorea</name>
    <dbReference type="NCBI Taxonomy" id="869891"/>
    <lineage>
        <taxon>Archaea</taxon>
        <taxon>Methanobacteriati</taxon>
        <taxon>Methanobacteriota</taxon>
        <taxon>Stenosarchaea group</taxon>
        <taxon>Halobacteria</taxon>
        <taxon>Halobacteriales</taxon>
        <taxon>Haloferacaceae</taxon>
        <taxon>Halohasta</taxon>
    </lineage>
</organism>
<dbReference type="PROSITE" id="PS51257">
    <property type="entry name" value="PROKAR_LIPOPROTEIN"/>
    <property type="match status" value="1"/>
</dbReference>
<feature type="region of interest" description="Disordered" evidence="1">
    <location>
        <begin position="349"/>
        <end position="386"/>
    </location>
</feature>
<evidence type="ECO:0000313" key="3">
    <source>
        <dbReference type="EMBL" id="MFD1641408.1"/>
    </source>
</evidence>
<sequence length="386" mass="42205">MDDWRRRARAVLDNQFVVVCAVLLGCVLVGGWLTYTAHVGAATTTEQQSTVSWEQTGAFDHSATVQEDNSLFPVGTTLENRSVYYTRLSPELDGTFRTTYDARESGDLDQDVSLSLVLREVDPDSEGTEPTVYWQTSSALDDATVESVPPGEPVRVSFSQDMSAVTERIGRIQEELGGSTGEVEVFVRATITAQGKINGDSVDETATYTMPVTVSDTTYSVTDAEPTVESYETTRPVTVDRNDRPLRSVGGPLLLVVALGLLGGVVRSDRSTLSETERARLAYEDDRETFDEWISTIELPSEAFELPQADADSLAGLVDFAIDTDNSVIEDPDDDAYYVRHDGYLYCYRPPRTDSDDGETTDSVDSETESTDGTELDEGGIGPDDQ</sequence>
<proteinExistence type="predicted"/>
<dbReference type="AlphaFoldDB" id="A0ABD6D8H6"/>
<dbReference type="RefSeq" id="WP_256395108.1">
    <property type="nucleotide sequence ID" value="NZ_JANHDJ010000001.1"/>
</dbReference>
<name>A0ABD6D8H6_9EURY</name>
<keyword evidence="4" id="KW-1185">Reference proteome</keyword>
<protein>
    <submittedName>
        <fullName evidence="3">DUF5305 domain-containing protein</fullName>
    </submittedName>
</protein>
<dbReference type="Proteomes" id="UP001597052">
    <property type="component" value="Unassembled WGS sequence"/>
</dbReference>
<dbReference type="Pfam" id="PF17231">
    <property type="entry name" value="DUF5305"/>
    <property type="match status" value="1"/>
</dbReference>
<evidence type="ECO:0000256" key="2">
    <source>
        <dbReference type="SAM" id="Phobius"/>
    </source>
</evidence>
<feature type="transmembrane region" description="Helical" evidence="2">
    <location>
        <begin position="12"/>
        <end position="35"/>
    </location>
</feature>
<feature type="compositionally biased region" description="Acidic residues" evidence="1">
    <location>
        <begin position="356"/>
        <end position="386"/>
    </location>
</feature>
<gene>
    <name evidence="3" type="ORF">ACFSBW_05905</name>
</gene>
<comment type="caution">
    <text evidence="3">The sequence shown here is derived from an EMBL/GenBank/DDBJ whole genome shotgun (WGS) entry which is preliminary data.</text>
</comment>
<keyword evidence="2" id="KW-1133">Transmembrane helix</keyword>
<dbReference type="EMBL" id="JBHUDM010000001">
    <property type="protein sequence ID" value="MFD1641408.1"/>
    <property type="molecule type" value="Genomic_DNA"/>
</dbReference>
<keyword evidence="2" id="KW-0812">Transmembrane</keyword>
<accession>A0ABD6D8H6</accession>